<dbReference type="Gene3D" id="3.30.9.10">
    <property type="entry name" value="D-Amino Acid Oxidase, subunit A, domain 2"/>
    <property type="match status" value="2"/>
</dbReference>
<dbReference type="PANTHER" id="PTHR13847:SF289">
    <property type="entry name" value="GLYCINE OXIDASE"/>
    <property type="match status" value="1"/>
</dbReference>
<dbReference type="Pfam" id="PF01266">
    <property type="entry name" value="DAO"/>
    <property type="match status" value="1"/>
</dbReference>
<keyword evidence="1 3" id="KW-0560">Oxidoreductase</keyword>
<proteinExistence type="predicted"/>
<dbReference type="EC" id="1.4.3.19" evidence="3"/>
<dbReference type="GO" id="GO:0005737">
    <property type="term" value="C:cytoplasm"/>
    <property type="evidence" value="ECO:0007669"/>
    <property type="project" value="TreeGrafter"/>
</dbReference>
<dbReference type="AlphaFoldDB" id="A0A1X6ZT63"/>
<sequence length="350" mass="35956">MASGGMAGSVDVTVRGAGIFGLSCAWACVQRGARVHVVDPFGPGAGSSGGVVGALAPHVPENWNDKKAFQLDSLLMAEAFWAEVEATGGVTAGYARSGRLQPLADEAAVALARGREATAAELWQGQASWQVVAATGAAFEPASPTGLLIHDTLTARMHPRRACAALVAALAARGVEVMAEAPDEGAVIWATGAAGLEEMSREADRQVGVPIKGQAALLRFDAGAVPQVFAGGVHVVPHADGTVAVGSTSEREFEGLGTDDQLDAVIEAARVAVPVLRGAEVIDRWAGLRPRARSRAPMLGVWPGRKGHYIANGGFKIGFGMGPKVGAVMADLVLEGTDAIPEGFRAEALF</sequence>
<keyword evidence="4" id="KW-1185">Reference proteome</keyword>
<gene>
    <name evidence="3" type="primary">thiO</name>
    <name evidence="3" type="ORF">PSM7751_03043</name>
</gene>
<reference evidence="3 4" key="1">
    <citation type="submission" date="2017-03" db="EMBL/GenBank/DDBJ databases">
        <authorList>
            <person name="Afonso C.L."/>
            <person name="Miller P.J."/>
            <person name="Scott M.A."/>
            <person name="Spackman E."/>
            <person name="Goraichik I."/>
            <person name="Dimitrov K.M."/>
            <person name="Suarez D.L."/>
            <person name="Swayne D.E."/>
        </authorList>
    </citation>
    <scope>NUCLEOTIDE SEQUENCE [LARGE SCALE GENOMIC DNA]</scope>
    <source>
        <strain evidence="3 4">CECT 7751</strain>
    </source>
</reference>
<dbReference type="Gene3D" id="3.50.50.60">
    <property type="entry name" value="FAD/NAD(P)-binding domain"/>
    <property type="match status" value="2"/>
</dbReference>
<dbReference type="GO" id="GO:0043799">
    <property type="term" value="F:glycine oxidase activity"/>
    <property type="evidence" value="ECO:0007669"/>
    <property type="project" value="UniProtKB-EC"/>
</dbReference>
<dbReference type="Proteomes" id="UP000193963">
    <property type="component" value="Unassembled WGS sequence"/>
</dbReference>
<evidence type="ECO:0000313" key="3">
    <source>
        <dbReference type="EMBL" id="SLN60986.1"/>
    </source>
</evidence>
<dbReference type="RefSeq" id="WP_232618209.1">
    <property type="nucleotide sequence ID" value="NZ_FWFN01000006.1"/>
</dbReference>
<evidence type="ECO:0000259" key="2">
    <source>
        <dbReference type="Pfam" id="PF01266"/>
    </source>
</evidence>
<dbReference type="InterPro" id="IPR006076">
    <property type="entry name" value="FAD-dep_OxRdtase"/>
</dbReference>
<feature type="domain" description="FAD dependent oxidoreductase" evidence="2">
    <location>
        <begin position="11"/>
        <end position="332"/>
    </location>
</feature>
<dbReference type="SUPFAM" id="SSF51971">
    <property type="entry name" value="Nucleotide-binding domain"/>
    <property type="match status" value="1"/>
</dbReference>
<dbReference type="EMBL" id="FWFN01000006">
    <property type="protein sequence ID" value="SLN60986.1"/>
    <property type="molecule type" value="Genomic_DNA"/>
</dbReference>
<dbReference type="PANTHER" id="PTHR13847">
    <property type="entry name" value="SARCOSINE DEHYDROGENASE-RELATED"/>
    <property type="match status" value="1"/>
</dbReference>
<accession>A0A1X6ZT63</accession>
<evidence type="ECO:0000256" key="1">
    <source>
        <dbReference type="ARBA" id="ARBA00023002"/>
    </source>
</evidence>
<evidence type="ECO:0000313" key="4">
    <source>
        <dbReference type="Proteomes" id="UP000193963"/>
    </source>
</evidence>
<name>A0A1X6ZT63_9RHOB</name>
<organism evidence="3 4">
    <name type="scientific">Pseudooceanicola marinus</name>
    <dbReference type="NCBI Taxonomy" id="396013"/>
    <lineage>
        <taxon>Bacteria</taxon>
        <taxon>Pseudomonadati</taxon>
        <taxon>Pseudomonadota</taxon>
        <taxon>Alphaproteobacteria</taxon>
        <taxon>Rhodobacterales</taxon>
        <taxon>Paracoccaceae</taxon>
        <taxon>Pseudooceanicola</taxon>
    </lineage>
</organism>
<protein>
    <submittedName>
        <fullName evidence="3">Glycine oxidase</fullName>
        <ecNumber evidence="3">1.4.3.19</ecNumber>
    </submittedName>
</protein>
<dbReference type="InterPro" id="IPR036188">
    <property type="entry name" value="FAD/NAD-bd_sf"/>
</dbReference>